<reference evidence="1 2" key="1">
    <citation type="submission" date="2020-02" db="EMBL/GenBank/DDBJ databases">
        <authorList>
            <consortium name="PulseNet: The National Subtyping Network for Foodborne Disease Surveillance"/>
            <person name="Tarr C.L."/>
            <person name="Trees E."/>
            <person name="Katz L.S."/>
            <person name="Carleton-Romer H.A."/>
            <person name="Stroika S."/>
            <person name="Kucerova Z."/>
            <person name="Roache K.F."/>
            <person name="Sabol A.L."/>
            <person name="Besser J."/>
            <person name="Gerner-Smidt P."/>
        </authorList>
    </citation>
    <scope>NUCLEOTIDE SEQUENCE [LARGE SCALE GENOMIC DNA]</scope>
    <source>
        <strain evidence="1 2">PNUSAE002719</strain>
    </source>
</reference>
<gene>
    <name evidence="1" type="ORF">A5U30_004971</name>
</gene>
<evidence type="ECO:0000313" key="2">
    <source>
        <dbReference type="Proteomes" id="UP000555763"/>
    </source>
</evidence>
<organism evidence="1 2">
    <name type="scientific">Escherichia coli</name>
    <dbReference type="NCBI Taxonomy" id="562"/>
    <lineage>
        <taxon>Bacteria</taxon>
        <taxon>Pseudomonadati</taxon>
        <taxon>Pseudomonadota</taxon>
        <taxon>Gammaproteobacteria</taxon>
        <taxon>Enterobacterales</taxon>
        <taxon>Enterobacteriaceae</taxon>
        <taxon>Escherichia</taxon>
    </lineage>
</organism>
<dbReference type="EMBL" id="AATLZG010000056">
    <property type="protein sequence ID" value="EFM8157212.1"/>
    <property type="molecule type" value="Genomic_DNA"/>
</dbReference>
<dbReference type="Proteomes" id="UP000555763">
    <property type="component" value="Unassembled WGS sequence"/>
</dbReference>
<accession>A0A2T3SVX1</accession>
<name>A0A2T3SVX1_ECOLX</name>
<sequence length="351" mass="38963">MIIVGILLFIIHASGHVKTLNMLSIWWFSLTPPGIWFLLFLLRCWQWNNQIDKYLFLKKENEYAQMQWEVWAERYLVISASSVMLPGGVTAGAILKSLADTLPSGYLLTKRLKNINTPVTSALASLQLSICQLPAALPVNVTLITDQPDSEIRSAFVSAWEALFPQRVVPDNIEVTPDFSMGWVDERLKQPVLTVDLILVIQLNGGNAYSDGLAALLLTSDDVAQKYNLPHPARLLRPMSLDINKFNDEFTLFLETQTAACRTARVLGDCYHWEKIAAPLMTIGNQYGAGWEPSGRMLLEKWCGIPGPAAPWLLTALAADLVCLGNDSLLTLFSSGEEHFISTVTSGNQNE</sequence>
<proteinExistence type="predicted"/>
<protein>
    <submittedName>
        <fullName evidence="1">Type VI secretion protein</fullName>
    </submittedName>
</protein>
<evidence type="ECO:0000313" key="1">
    <source>
        <dbReference type="EMBL" id="EFM8157212.1"/>
    </source>
</evidence>
<comment type="caution">
    <text evidence="1">The sequence shown here is derived from an EMBL/GenBank/DDBJ whole genome shotgun (WGS) entry which is preliminary data.</text>
</comment>
<dbReference type="AlphaFoldDB" id="A0A2T3SVX1"/>